<keyword evidence="3" id="KW-1185">Reference proteome</keyword>
<dbReference type="AlphaFoldDB" id="A0ABD4TBK8"/>
<name>A0ABD4TBK8_9EURY</name>
<dbReference type="InterPro" id="IPR012340">
    <property type="entry name" value="NA-bd_OB-fold"/>
</dbReference>
<dbReference type="SUPFAM" id="SSF50249">
    <property type="entry name" value="Nucleic acid-binding proteins"/>
    <property type="match status" value="1"/>
</dbReference>
<evidence type="ECO:0000313" key="3">
    <source>
        <dbReference type="Proteomes" id="UP001523230"/>
    </source>
</evidence>
<dbReference type="InterPro" id="IPR040596">
    <property type="entry name" value="RNase_II_C_S1"/>
</dbReference>
<dbReference type="RefSeq" id="WP_250986159.1">
    <property type="nucleotide sequence ID" value="NZ_QFDM01000001.1"/>
</dbReference>
<dbReference type="PANTHER" id="PTHR23355">
    <property type="entry name" value="RIBONUCLEASE"/>
    <property type="match status" value="1"/>
</dbReference>
<dbReference type="SMART" id="SM00955">
    <property type="entry name" value="RNB"/>
    <property type="match status" value="1"/>
</dbReference>
<protein>
    <submittedName>
        <fullName evidence="2">Ribonuclease II</fullName>
    </submittedName>
</protein>
<evidence type="ECO:0000259" key="1">
    <source>
        <dbReference type="SMART" id="SM00955"/>
    </source>
</evidence>
<dbReference type="Proteomes" id="UP001523230">
    <property type="component" value="Unassembled WGS sequence"/>
</dbReference>
<feature type="domain" description="RNB" evidence="1">
    <location>
        <begin position="49"/>
        <end position="382"/>
    </location>
</feature>
<accession>A0ABD4TBK8</accession>
<organism evidence="2 3">
    <name type="scientific">Methanoculleus oceani</name>
    <dbReference type="NCBI Taxonomy" id="2184756"/>
    <lineage>
        <taxon>Archaea</taxon>
        <taxon>Methanobacteriati</taxon>
        <taxon>Methanobacteriota</taxon>
        <taxon>Stenosarchaea group</taxon>
        <taxon>Methanomicrobia</taxon>
        <taxon>Methanomicrobiales</taxon>
        <taxon>Methanomicrobiaceae</taxon>
        <taxon>Methanoculleus</taxon>
    </lineage>
</organism>
<dbReference type="Pfam" id="PF00773">
    <property type="entry name" value="RNB"/>
    <property type="match status" value="1"/>
</dbReference>
<dbReference type="EMBL" id="QFDM01000001">
    <property type="protein sequence ID" value="MCM2464902.1"/>
    <property type="molecule type" value="Genomic_DNA"/>
</dbReference>
<dbReference type="PANTHER" id="PTHR23355:SF9">
    <property type="entry name" value="DIS3-LIKE EXONUCLEASE 2"/>
    <property type="match status" value="1"/>
</dbReference>
<proteinExistence type="predicted"/>
<reference evidence="2 3" key="1">
    <citation type="submission" date="2018-05" db="EMBL/GenBank/DDBJ databases">
        <title>Isolation and characterization of genus Methanoculleus species and their viruses from deep sea marine sediment offshore southwestern Taiwan.</title>
        <authorList>
            <person name="Wei W.-H."/>
            <person name="Chen W.-C."/>
            <person name="Lai M.-C."/>
            <person name="Chen S.-C."/>
        </authorList>
    </citation>
    <scope>NUCLEOTIDE SEQUENCE [LARGE SCALE GENOMIC DNA]</scope>
    <source>
        <strain evidence="2 3">CWC-02</strain>
    </source>
</reference>
<dbReference type="InterPro" id="IPR001900">
    <property type="entry name" value="RNase_II/R"/>
</dbReference>
<comment type="caution">
    <text evidence="2">The sequence shown here is derived from an EMBL/GenBank/DDBJ whole genome shotgun (WGS) entry which is preliminary data.</text>
</comment>
<dbReference type="InterPro" id="IPR050180">
    <property type="entry name" value="RNR_Ribonuclease"/>
</dbReference>
<gene>
    <name evidence="2" type="ORF">DIC75_01000</name>
</gene>
<evidence type="ECO:0000313" key="2">
    <source>
        <dbReference type="EMBL" id="MCM2464902.1"/>
    </source>
</evidence>
<sequence>MQNQQPVDLNAIAWMAMRQYGFIPGFPPPVLREVEGLDPKVFPDTLEDPRDLRSLLWSSIDNHDSEDLDQIEVCERENNGAIRVRVAIADVDVYVPKDSETDRHAGHNGTSVYTGVTTFPMLPDRLSAGITSLLPGRDRMAVVIEYTVLADGSTVPGDVYRAIVANQAKLVYEEVGDWLEGSAPVPPAVAETPGLEEQVLLQDEAAVRMKKRRTEQGALSLETIEAEPVVADGRVIGLVVQRQNRARCLIEEFMVAANGTLTAFLNDADLPMIHRVVRTPKNWEGIVAEAAERGETLPAEPDAEALTRFLIRQKAADPDRFPDLSLTVVKLMGAGEYVAFRPGDEPIGHFALAVTDYTHGTAPNRRYVDLVIQRLTKSVVDAEPYPPYTPAELDELAVRLTGREKASQKVERFVRKAAAAVLLRERIGEAFDAFVTGASEKGTYVRLIDPPAEGRVVLGEQGLRVGQRVRVRLLAADPYKGFIDFGRTR</sequence>
<dbReference type="Pfam" id="PF18614">
    <property type="entry name" value="RNase_II_C_S1"/>
    <property type="match status" value="1"/>
</dbReference>